<dbReference type="PRINTS" id="PR00607">
    <property type="entry name" value="CYTCHROMECIE"/>
</dbReference>
<keyword evidence="10" id="KW-1185">Reference proteome</keyword>
<reference evidence="9 10" key="1">
    <citation type="submission" date="2018-05" db="EMBL/GenBank/DDBJ databases">
        <title>Leucothrix arctica sp. nov., isolated from Arctic seawater.</title>
        <authorList>
            <person name="Choi A."/>
            <person name="Baek K."/>
        </authorList>
    </citation>
    <scope>NUCLEOTIDE SEQUENCE [LARGE SCALE GENOMIC DNA]</scope>
    <source>
        <strain evidence="9 10">JCM 18388</strain>
    </source>
</reference>
<dbReference type="PANTHER" id="PTHR40942">
    <property type="match status" value="1"/>
</dbReference>
<organism evidence="9 10">
    <name type="scientific">Leucothrix pacifica</name>
    <dbReference type="NCBI Taxonomy" id="1247513"/>
    <lineage>
        <taxon>Bacteria</taxon>
        <taxon>Pseudomonadati</taxon>
        <taxon>Pseudomonadota</taxon>
        <taxon>Gammaproteobacteria</taxon>
        <taxon>Thiotrichales</taxon>
        <taxon>Thiotrichaceae</taxon>
        <taxon>Leucothrix</taxon>
    </lineage>
</organism>
<feature type="transmembrane region" description="Helical" evidence="7">
    <location>
        <begin position="12"/>
        <end position="33"/>
    </location>
</feature>
<evidence type="ECO:0000313" key="10">
    <source>
        <dbReference type="Proteomes" id="UP000245539"/>
    </source>
</evidence>
<dbReference type="SUPFAM" id="SSF46626">
    <property type="entry name" value="Cytochrome c"/>
    <property type="match status" value="2"/>
</dbReference>
<dbReference type="AlphaFoldDB" id="A0A317CLT6"/>
<keyword evidence="7" id="KW-0812">Transmembrane</keyword>
<dbReference type="OrthoDB" id="9814708at2"/>
<keyword evidence="2 6" id="KW-0349">Heme</keyword>
<evidence type="ECO:0000313" key="9">
    <source>
        <dbReference type="EMBL" id="PWQ99181.1"/>
    </source>
</evidence>
<gene>
    <name evidence="9" type="ORF">DKW60_07060</name>
</gene>
<keyword evidence="7" id="KW-0472">Membrane</keyword>
<evidence type="ECO:0000259" key="8">
    <source>
        <dbReference type="PROSITE" id="PS51007"/>
    </source>
</evidence>
<proteinExistence type="predicted"/>
<evidence type="ECO:0000256" key="1">
    <source>
        <dbReference type="ARBA" id="ARBA00022448"/>
    </source>
</evidence>
<dbReference type="GO" id="GO:0020037">
    <property type="term" value="F:heme binding"/>
    <property type="evidence" value="ECO:0007669"/>
    <property type="project" value="InterPro"/>
</dbReference>
<dbReference type="Pfam" id="PF13442">
    <property type="entry name" value="Cytochrome_CBB3"/>
    <property type="match status" value="2"/>
</dbReference>
<feature type="domain" description="Cytochrome c" evidence="8">
    <location>
        <begin position="201"/>
        <end position="284"/>
    </location>
</feature>
<dbReference type="InterPro" id="IPR002323">
    <property type="entry name" value="Cyt_CIE"/>
</dbReference>
<evidence type="ECO:0000256" key="7">
    <source>
        <dbReference type="SAM" id="Phobius"/>
    </source>
</evidence>
<evidence type="ECO:0000256" key="2">
    <source>
        <dbReference type="ARBA" id="ARBA00022617"/>
    </source>
</evidence>
<comment type="caution">
    <text evidence="9">The sequence shown here is derived from an EMBL/GenBank/DDBJ whole genome shotgun (WGS) entry which is preliminary data.</text>
</comment>
<feature type="domain" description="Cytochrome c" evidence="8">
    <location>
        <begin position="71"/>
        <end position="153"/>
    </location>
</feature>
<evidence type="ECO:0000256" key="4">
    <source>
        <dbReference type="ARBA" id="ARBA00022982"/>
    </source>
</evidence>
<keyword evidence="1" id="KW-0813">Transport</keyword>
<dbReference type="Gene3D" id="1.10.760.10">
    <property type="entry name" value="Cytochrome c-like domain"/>
    <property type="match status" value="2"/>
</dbReference>
<evidence type="ECO:0000256" key="3">
    <source>
        <dbReference type="ARBA" id="ARBA00022723"/>
    </source>
</evidence>
<accession>A0A317CLT6</accession>
<evidence type="ECO:0000256" key="5">
    <source>
        <dbReference type="ARBA" id="ARBA00023004"/>
    </source>
</evidence>
<keyword evidence="7" id="KW-1133">Transmembrane helix</keyword>
<dbReference type="PANTHER" id="PTHR40942:SF2">
    <property type="entry name" value="CYTOCHROME-RELATED"/>
    <property type="match status" value="1"/>
</dbReference>
<keyword evidence="3 6" id="KW-0479">Metal-binding</keyword>
<dbReference type="InterPro" id="IPR009056">
    <property type="entry name" value="Cyt_c-like_dom"/>
</dbReference>
<protein>
    <submittedName>
        <fullName evidence="9">Cytochrome c5 family protein</fullName>
    </submittedName>
</protein>
<sequence length="285" mass="29240">MEETMSGSHEKLPRLFWVQIVLVLIVGVLYLFAPTPKGHGDAEAKSPEQKQMIAALDPIGSVALKKEEVVAAARSGDDIVKANCAVCHSIGLANAPKLDAGAKGDWETRLAGDMNALVQSAINGKGGMPPRGGDPSLTDGEIQDAIVSMLTTVGVEVAEAAPADTAAATTEEAAPAATTEVVQSAEEKPAAVEEISVAAVASSELGESTYKAACFACHDTGVANSPIIGDKVAWAPRLELGMTSLYNTAVNGDPAKPTMPAKGGNPSLSDEAVKAAVDHMVSQSR</sequence>
<dbReference type="GO" id="GO:0009055">
    <property type="term" value="F:electron transfer activity"/>
    <property type="evidence" value="ECO:0007669"/>
    <property type="project" value="InterPro"/>
</dbReference>
<evidence type="ECO:0000256" key="6">
    <source>
        <dbReference type="PROSITE-ProRule" id="PRU00433"/>
    </source>
</evidence>
<dbReference type="PROSITE" id="PS51007">
    <property type="entry name" value="CYTC"/>
    <property type="match status" value="2"/>
</dbReference>
<name>A0A317CLT6_9GAMM</name>
<dbReference type="Proteomes" id="UP000245539">
    <property type="component" value="Unassembled WGS sequence"/>
</dbReference>
<dbReference type="GO" id="GO:0005506">
    <property type="term" value="F:iron ion binding"/>
    <property type="evidence" value="ECO:0007669"/>
    <property type="project" value="InterPro"/>
</dbReference>
<dbReference type="InterPro" id="IPR036909">
    <property type="entry name" value="Cyt_c-like_dom_sf"/>
</dbReference>
<keyword evidence="5 6" id="KW-0408">Iron</keyword>
<dbReference type="EMBL" id="QGKM01000013">
    <property type="protein sequence ID" value="PWQ99181.1"/>
    <property type="molecule type" value="Genomic_DNA"/>
</dbReference>
<keyword evidence="4" id="KW-0249">Electron transport</keyword>